<proteinExistence type="predicted"/>
<dbReference type="AlphaFoldDB" id="A0A382HTY2"/>
<name>A0A382HTY2_9ZZZZ</name>
<dbReference type="EMBL" id="UINC01063188">
    <property type="protein sequence ID" value="SVB90555.1"/>
    <property type="molecule type" value="Genomic_DNA"/>
</dbReference>
<gene>
    <name evidence="2" type="ORF">METZ01_LOCUS243409</name>
</gene>
<feature type="domain" description="TRASH" evidence="1">
    <location>
        <begin position="6"/>
        <end position="41"/>
    </location>
</feature>
<evidence type="ECO:0000313" key="2">
    <source>
        <dbReference type="EMBL" id="SVB90555.1"/>
    </source>
</evidence>
<reference evidence="2" key="1">
    <citation type="submission" date="2018-05" db="EMBL/GenBank/DDBJ databases">
        <authorList>
            <person name="Lanie J.A."/>
            <person name="Ng W.-L."/>
            <person name="Kazmierczak K.M."/>
            <person name="Andrzejewski T.M."/>
            <person name="Davidsen T.M."/>
            <person name="Wayne K.J."/>
            <person name="Tettelin H."/>
            <person name="Glass J.I."/>
            <person name="Rusch D."/>
            <person name="Podicherti R."/>
            <person name="Tsui H.-C.T."/>
            <person name="Winkler M.E."/>
        </authorList>
    </citation>
    <scope>NUCLEOTIDE SEQUENCE</scope>
</reference>
<sequence length="90" mass="9404">GSPGKCPISGKAANADQFVSVNGAKTFFCCGNCKKKHSAKLAAKADTGKCPISGKAANAATQVVHTKREAKYFCCNNCKAKYAKANFAKK</sequence>
<organism evidence="2">
    <name type="scientific">marine metagenome</name>
    <dbReference type="NCBI Taxonomy" id="408172"/>
    <lineage>
        <taxon>unclassified sequences</taxon>
        <taxon>metagenomes</taxon>
        <taxon>ecological metagenomes</taxon>
    </lineage>
</organism>
<dbReference type="SMART" id="SM00746">
    <property type="entry name" value="TRASH"/>
    <property type="match status" value="2"/>
</dbReference>
<protein>
    <recommendedName>
        <fullName evidence="1">TRASH domain-containing protein</fullName>
    </recommendedName>
</protein>
<feature type="non-terminal residue" evidence="2">
    <location>
        <position position="1"/>
    </location>
</feature>
<feature type="domain" description="TRASH" evidence="1">
    <location>
        <begin position="50"/>
        <end position="86"/>
    </location>
</feature>
<accession>A0A382HTY2</accession>
<dbReference type="InterPro" id="IPR011017">
    <property type="entry name" value="TRASH_dom"/>
</dbReference>
<evidence type="ECO:0000259" key="1">
    <source>
        <dbReference type="SMART" id="SM00746"/>
    </source>
</evidence>